<dbReference type="Gene3D" id="1.40.20.10">
    <property type="entry name" value="CHAD domain"/>
    <property type="match status" value="1"/>
</dbReference>
<name>A0A401ZAJ0_9CHLR</name>
<dbReference type="InterPro" id="IPR007899">
    <property type="entry name" value="CHAD_dom"/>
</dbReference>
<feature type="domain" description="CHAD" evidence="1">
    <location>
        <begin position="40"/>
        <end position="100"/>
    </location>
</feature>
<accession>A0A401ZAJ0</accession>
<evidence type="ECO:0000259" key="1">
    <source>
        <dbReference type="Pfam" id="PF05235"/>
    </source>
</evidence>
<dbReference type="AlphaFoldDB" id="A0A401ZAJ0"/>
<sequence>MAKASVVTDLDRHASTGKNARAIARVRLTEMFGWETYVDDPYAVKNLHNLRIAAKRLRYTLEIFEETFPDECASIIKEVEQIQEELGSLHDDDVIIALLRLSLGAQDSGAAYEQALLAASSQDQQKAPAVNPALVKHLLQPSRPLGAEQREGLELLLRNLQQRRERQYTAFYQHWYQLKQQNFQRKVLNMLADNE</sequence>
<dbReference type="InterPro" id="IPR038186">
    <property type="entry name" value="CHAD_dom_sf"/>
</dbReference>
<comment type="caution">
    <text evidence="2">The sequence shown here is derived from an EMBL/GenBank/DDBJ whole genome shotgun (WGS) entry which is preliminary data.</text>
</comment>
<dbReference type="Proteomes" id="UP000287224">
    <property type="component" value="Unassembled WGS sequence"/>
</dbReference>
<organism evidence="2 3">
    <name type="scientific">Dictyobacter aurantiacus</name>
    <dbReference type="NCBI Taxonomy" id="1936993"/>
    <lineage>
        <taxon>Bacteria</taxon>
        <taxon>Bacillati</taxon>
        <taxon>Chloroflexota</taxon>
        <taxon>Ktedonobacteria</taxon>
        <taxon>Ktedonobacterales</taxon>
        <taxon>Dictyobacteraceae</taxon>
        <taxon>Dictyobacter</taxon>
    </lineage>
</organism>
<evidence type="ECO:0000313" key="3">
    <source>
        <dbReference type="Proteomes" id="UP000287224"/>
    </source>
</evidence>
<evidence type="ECO:0000313" key="2">
    <source>
        <dbReference type="EMBL" id="GCE03901.1"/>
    </source>
</evidence>
<reference evidence="3" key="1">
    <citation type="submission" date="2018-12" db="EMBL/GenBank/DDBJ databases">
        <title>Tengunoibacter tsumagoiensis gen. nov., sp. nov., Dictyobacter kobayashii sp. nov., D. alpinus sp. nov., and D. joshuensis sp. nov. and description of Dictyobacteraceae fam. nov. within the order Ktedonobacterales isolated from Tengu-no-mugimeshi.</title>
        <authorList>
            <person name="Wang C.M."/>
            <person name="Zheng Y."/>
            <person name="Sakai Y."/>
            <person name="Toyoda A."/>
            <person name="Minakuchi Y."/>
            <person name="Abe K."/>
            <person name="Yokota A."/>
            <person name="Yabe S."/>
        </authorList>
    </citation>
    <scope>NUCLEOTIDE SEQUENCE [LARGE SCALE GENOMIC DNA]</scope>
    <source>
        <strain evidence="3">S-27</strain>
    </source>
</reference>
<dbReference type="PANTHER" id="PTHR39339:SF1">
    <property type="entry name" value="CHAD DOMAIN-CONTAINING PROTEIN"/>
    <property type="match status" value="1"/>
</dbReference>
<dbReference type="OrthoDB" id="3034217at2"/>
<keyword evidence="3" id="KW-1185">Reference proteome</keyword>
<proteinExistence type="predicted"/>
<gene>
    <name evidence="2" type="ORF">KDAU_12300</name>
</gene>
<protein>
    <recommendedName>
        <fullName evidence="1">CHAD domain-containing protein</fullName>
    </recommendedName>
</protein>
<dbReference type="Pfam" id="PF05235">
    <property type="entry name" value="CHAD"/>
    <property type="match status" value="1"/>
</dbReference>
<dbReference type="PANTHER" id="PTHR39339">
    <property type="entry name" value="SLR1444 PROTEIN"/>
    <property type="match status" value="1"/>
</dbReference>
<dbReference type="EMBL" id="BIFQ01000001">
    <property type="protein sequence ID" value="GCE03901.1"/>
    <property type="molecule type" value="Genomic_DNA"/>
</dbReference>
<dbReference type="RefSeq" id="WP_126595123.1">
    <property type="nucleotide sequence ID" value="NZ_BIFQ01000001.1"/>
</dbReference>